<proteinExistence type="predicted"/>
<keyword evidence="2" id="KW-0812">Transmembrane</keyword>
<feature type="transmembrane region" description="Helical" evidence="2">
    <location>
        <begin position="278"/>
        <end position="299"/>
    </location>
</feature>
<feature type="transmembrane region" description="Helical" evidence="2">
    <location>
        <begin position="599"/>
        <end position="619"/>
    </location>
</feature>
<keyword evidence="2" id="KW-0472">Membrane</keyword>
<feature type="transmembrane region" description="Helical" evidence="2">
    <location>
        <begin position="574"/>
        <end position="593"/>
    </location>
</feature>
<dbReference type="EMBL" id="JBBEGN010000001">
    <property type="protein sequence ID" value="MEJ2866351.1"/>
    <property type="molecule type" value="Genomic_DNA"/>
</dbReference>
<feature type="transmembrane region" description="Helical" evidence="2">
    <location>
        <begin position="237"/>
        <end position="258"/>
    </location>
</feature>
<dbReference type="RefSeq" id="WP_337692975.1">
    <property type="nucleotide sequence ID" value="NZ_JBBEGN010000001.1"/>
</dbReference>
<feature type="transmembrane region" description="Helical" evidence="2">
    <location>
        <begin position="656"/>
        <end position="678"/>
    </location>
</feature>
<name>A0ABU8MGL0_9PSEU</name>
<feature type="region of interest" description="Disordered" evidence="1">
    <location>
        <begin position="338"/>
        <end position="362"/>
    </location>
</feature>
<gene>
    <name evidence="3" type="ORF">WCD74_01155</name>
</gene>
<feature type="transmembrane region" description="Helical" evidence="2">
    <location>
        <begin position="714"/>
        <end position="738"/>
    </location>
</feature>
<sequence>MTSDAAGWTEWRIEHGREIAGELDGAVLVSSDEPWSGDGDHDEPCLLPADHDAESCGCGIRAERGCGRIQYASAGTHRALGVVVLRDAEALDAGTGPFEAWRGRRGRPGLLVVSRGLGARARQDLADRYDIPVVRPTVPLERFAEVLDQMWPLRDHLADAVTTADLDAALGRLRGARRNGLHTLPGGARPPGWQAAPLVDRPRGLLAALVLRVVLGLAGCAAPGVALGWLVDRGVVVGGWAITGLVLVAGALTVAAYVPTVSAVARLVAHRRDQTDQAMTIGLTTMTALASPVLAGLAAFGSGEVASTCTLALVGLQGIVLVIAVLGALTGARRLVGRRGLTRPSPPSHRRSARASPSWAGRSDSAGWVVWQASRDGDGFALVQRDRREPWSSGTTVAGCLVGDHEDDEVPAAGCRCGLRARSVPFRERRTFAPVLGVALLGGTVRRRVRGLRAAAATPRLLIAPSRWDPEDVADLERSTGATVLSYDGDVQALPRLLARRRARADAVLAAVVAEQSYVPEGEPTPEALLADLLDDVASGRADRPDSVPRHLSRFLPVPVVDHEAGMFRWGTRVAVAVGVVVGAALGTLAGGWPAGLAGAWVGMTAGLSLGRGVTGIVASHRLEPRERREAGGAILFGVGAVLGAGLATLVGGSAWLMILVGCGVGGALVGGVGNLVLRSPALVAVVAALVPTAGVGVGLWLGVLLASVIEPTVGVVVCAVAAAGLALGGWLAAIHLATAWTGDRL</sequence>
<evidence type="ECO:0000313" key="4">
    <source>
        <dbReference type="Proteomes" id="UP001385809"/>
    </source>
</evidence>
<keyword evidence="2" id="KW-1133">Transmembrane helix</keyword>
<evidence type="ECO:0000256" key="1">
    <source>
        <dbReference type="SAM" id="MobiDB-lite"/>
    </source>
</evidence>
<organism evidence="3 4">
    <name type="scientific">Actinomycetospora aurantiaca</name>
    <dbReference type="NCBI Taxonomy" id="3129233"/>
    <lineage>
        <taxon>Bacteria</taxon>
        <taxon>Bacillati</taxon>
        <taxon>Actinomycetota</taxon>
        <taxon>Actinomycetes</taxon>
        <taxon>Pseudonocardiales</taxon>
        <taxon>Pseudonocardiaceae</taxon>
        <taxon>Actinomycetospora</taxon>
    </lineage>
</organism>
<feature type="transmembrane region" description="Helical" evidence="2">
    <location>
        <begin position="631"/>
        <end position="650"/>
    </location>
</feature>
<evidence type="ECO:0000256" key="2">
    <source>
        <dbReference type="SAM" id="Phobius"/>
    </source>
</evidence>
<reference evidence="3 4" key="1">
    <citation type="submission" date="2024-03" db="EMBL/GenBank/DDBJ databases">
        <title>Actinomycetospora sp. OC33-EN08, a novel actinomycete isolated from wild orchid (Aerides multiflora).</title>
        <authorList>
            <person name="Suriyachadkun C."/>
        </authorList>
    </citation>
    <scope>NUCLEOTIDE SEQUENCE [LARGE SCALE GENOMIC DNA]</scope>
    <source>
        <strain evidence="3 4">OC33-EN08</strain>
    </source>
</reference>
<dbReference type="Proteomes" id="UP001385809">
    <property type="component" value="Unassembled WGS sequence"/>
</dbReference>
<keyword evidence="4" id="KW-1185">Reference proteome</keyword>
<evidence type="ECO:0000313" key="3">
    <source>
        <dbReference type="EMBL" id="MEJ2866351.1"/>
    </source>
</evidence>
<protein>
    <submittedName>
        <fullName evidence="3">Uncharacterized protein</fullName>
    </submittedName>
</protein>
<feature type="transmembrane region" description="Helical" evidence="2">
    <location>
        <begin position="209"/>
        <end position="231"/>
    </location>
</feature>
<feature type="transmembrane region" description="Helical" evidence="2">
    <location>
        <begin position="685"/>
        <end position="708"/>
    </location>
</feature>
<accession>A0ABU8MGL0</accession>
<comment type="caution">
    <text evidence="3">The sequence shown here is derived from an EMBL/GenBank/DDBJ whole genome shotgun (WGS) entry which is preliminary data.</text>
</comment>
<feature type="transmembrane region" description="Helical" evidence="2">
    <location>
        <begin position="305"/>
        <end position="329"/>
    </location>
</feature>